<sequence>MEGEEIKGGGAGSMRLWGMREKRLVSMRLRGNEGEEIKGGGEEGGWGVWFYEAMGECGRRNQGRGVDSGFCGLGGIGEKKLEGGGGEWVMVYASAG</sequence>
<evidence type="ECO:0000313" key="1">
    <source>
        <dbReference type="EMBL" id="CAB4308523.1"/>
    </source>
</evidence>
<name>A0A6J5X7I2_PRUAR</name>
<proteinExistence type="predicted"/>
<protein>
    <submittedName>
        <fullName evidence="1">Uncharacterized protein</fullName>
    </submittedName>
</protein>
<gene>
    <name evidence="1" type="ORF">ORAREDHAP_LOCUS28029</name>
</gene>
<dbReference type="Proteomes" id="UP000507245">
    <property type="component" value="Unassembled WGS sequence"/>
</dbReference>
<organism evidence="1 2">
    <name type="scientific">Prunus armeniaca</name>
    <name type="common">Apricot</name>
    <name type="synonym">Armeniaca vulgaris</name>
    <dbReference type="NCBI Taxonomy" id="36596"/>
    <lineage>
        <taxon>Eukaryota</taxon>
        <taxon>Viridiplantae</taxon>
        <taxon>Streptophyta</taxon>
        <taxon>Embryophyta</taxon>
        <taxon>Tracheophyta</taxon>
        <taxon>Spermatophyta</taxon>
        <taxon>Magnoliopsida</taxon>
        <taxon>eudicotyledons</taxon>
        <taxon>Gunneridae</taxon>
        <taxon>Pentapetalae</taxon>
        <taxon>rosids</taxon>
        <taxon>fabids</taxon>
        <taxon>Rosales</taxon>
        <taxon>Rosaceae</taxon>
        <taxon>Amygdaloideae</taxon>
        <taxon>Amygdaleae</taxon>
        <taxon>Prunus</taxon>
    </lineage>
</organism>
<evidence type="ECO:0000313" key="2">
    <source>
        <dbReference type="Proteomes" id="UP000507245"/>
    </source>
</evidence>
<accession>A0A6J5X7I2</accession>
<dbReference type="EMBL" id="CAEKKB010000004">
    <property type="protein sequence ID" value="CAB4308523.1"/>
    <property type="molecule type" value="Genomic_DNA"/>
</dbReference>
<reference evidence="2" key="1">
    <citation type="journal article" date="2020" name="Genome Biol.">
        <title>Gamete binning: chromosome-level and haplotype-resolved genome assembly enabled by high-throughput single-cell sequencing of gamete genomes.</title>
        <authorList>
            <person name="Campoy J.A."/>
            <person name="Sun H."/>
            <person name="Goel M."/>
            <person name="Jiao W.-B."/>
            <person name="Folz-Donahue K."/>
            <person name="Wang N."/>
            <person name="Rubio M."/>
            <person name="Liu C."/>
            <person name="Kukat C."/>
            <person name="Ruiz D."/>
            <person name="Huettel B."/>
            <person name="Schneeberger K."/>
        </authorList>
    </citation>
    <scope>NUCLEOTIDE SEQUENCE [LARGE SCALE GENOMIC DNA]</scope>
    <source>
        <strain evidence="2">cv. Rojo Pasion</strain>
    </source>
</reference>
<keyword evidence="2" id="KW-1185">Reference proteome</keyword>
<dbReference type="AlphaFoldDB" id="A0A6J5X7I2"/>